<dbReference type="Pfam" id="PF20172">
    <property type="entry name" value="DUF6538"/>
    <property type="match status" value="1"/>
</dbReference>
<dbReference type="InterPro" id="IPR013762">
    <property type="entry name" value="Integrase-like_cat_sf"/>
</dbReference>
<dbReference type="InterPro" id="IPR010998">
    <property type="entry name" value="Integrase_recombinase_N"/>
</dbReference>
<protein>
    <submittedName>
        <fullName evidence="7">Site-specific integrase</fullName>
    </submittedName>
</protein>
<dbReference type="EMBL" id="JAWDID010000019">
    <property type="protein sequence ID" value="MDU0341099.1"/>
    <property type="molecule type" value="Genomic_DNA"/>
</dbReference>
<dbReference type="PANTHER" id="PTHR30349">
    <property type="entry name" value="PHAGE INTEGRASE-RELATED"/>
    <property type="match status" value="1"/>
</dbReference>
<keyword evidence="4" id="KW-0233">DNA recombination</keyword>
<keyword evidence="8" id="KW-1185">Reference proteome</keyword>
<comment type="similarity">
    <text evidence="1">Belongs to the 'phage' integrase family.</text>
</comment>
<dbReference type="InterPro" id="IPR002104">
    <property type="entry name" value="Integrase_catalytic"/>
</dbReference>
<dbReference type="Gene3D" id="1.10.150.130">
    <property type="match status" value="1"/>
</dbReference>
<proteinExistence type="inferred from homology"/>
<evidence type="ECO:0000313" key="8">
    <source>
        <dbReference type="Proteomes" id="UP001254257"/>
    </source>
</evidence>
<feature type="region of interest" description="Disordered" evidence="5">
    <location>
        <begin position="460"/>
        <end position="480"/>
    </location>
</feature>
<dbReference type="CDD" id="cd01184">
    <property type="entry name" value="INT_C_like_1"/>
    <property type="match status" value="1"/>
</dbReference>
<evidence type="ECO:0000256" key="2">
    <source>
        <dbReference type="ARBA" id="ARBA00022908"/>
    </source>
</evidence>
<name>A0ABU3S8I9_9HYPH</name>
<dbReference type="InterPro" id="IPR011010">
    <property type="entry name" value="DNA_brk_join_enz"/>
</dbReference>
<evidence type="ECO:0000256" key="5">
    <source>
        <dbReference type="SAM" id="MobiDB-lite"/>
    </source>
</evidence>
<comment type="caution">
    <text evidence="7">The sequence shown here is derived from an EMBL/GenBank/DDBJ whole genome shotgun (WGS) entry which is preliminary data.</text>
</comment>
<dbReference type="Gene3D" id="1.10.443.10">
    <property type="entry name" value="Intergrase catalytic core"/>
    <property type="match status" value="1"/>
</dbReference>
<keyword evidence="3" id="KW-0238">DNA-binding</keyword>
<evidence type="ECO:0000256" key="4">
    <source>
        <dbReference type="ARBA" id="ARBA00023172"/>
    </source>
</evidence>
<reference evidence="7 8" key="1">
    <citation type="submission" date="2023-09" db="EMBL/GenBank/DDBJ databases">
        <title>Whole genome shotgun sequencing (WGS) of Bosea sp. ZW T0_25, isolated from stored onions (Allium cepa).</title>
        <authorList>
            <person name="Stoll D.A."/>
            <person name="Huch M."/>
        </authorList>
    </citation>
    <scope>NUCLEOTIDE SEQUENCE [LARGE SCALE GENOMIC DNA]</scope>
    <source>
        <strain evidence="7 8">ZW T0_25</strain>
    </source>
</reference>
<feature type="compositionally biased region" description="Basic residues" evidence="5">
    <location>
        <begin position="466"/>
        <end position="478"/>
    </location>
</feature>
<feature type="domain" description="Tyr recombinase" evidence="6">
    <location>
        <begin position="386"/>
        <end position="601"/>
    </location>
</feature>
<accession>A0ABU3S8I9</accession>
<evidence type="ECO:0000259" key="6">
    <source>
        <dbReference type="PROSITE" id="PS51898"/>
    </source>
</evidence>
<dbReference type="InterPro" id="IPR050090">
    <property type="entry name" value="Tyrosine_recombinase_XerCD"/>
</dbReference>
<evidence type="ECO:0000313" key="7">
    <source>
        <dbReference type="EMBL" id="MDU0341099.1"/>
    </source>
</evidence>
<dbReference type="RefSeq" id="WP_316018931.1">
    <property type="nucleotide sequence ID" value="NZ_JAWDID010000019.1"/>
</dbReference>
<keyword evidence="2" id="KW-0229">DNA integration</keyword>
<sequence length="640" mass="71598">MYLHRRGAHWWFRKAVPSDLTGVLGRPDVRRSLRTRNAALARRRALQVLIRIDEVYAVLRSQRPMRPAREIALAMLDDAIESVSGTPPLVGQKLALLRDARGVIEDYVRDADGDDWDEERADTHWIGKAEAFGILEAETAAGRSNEAARALLKTVDRVSRRPFGKHSERDIDSAMDRASEFFPSPEKAASTPEGPRATRQMLDDVKREFVAELKAIIGDRAPNPDAAELKAAVSDVVKTAYSDAKASRWSEELLSKAIGRYDTDEIVKAGDPKHAGDVRARLANFLRFVGDKSVRDISRDDIRDYRNVLDQLPNRFALILKTRDMREAIALNAARRQPLNVISAKTINLKYLGPVGRLLQWLVDDGKIEKNPLTGLQSEQEADSDAKSKRLPFKPPQISALLALTAKETAVGPVYWFPPVILFTGMRLNELAQLRTDDLRLDHNGRPHLNVLSLVDEEDEGDTAVKPRKSKTKGRRVKSAAGRRLIPVHPTLIEMGFLEFVALRRKRSGKDVQVFPELKADPSGRYSDAISKRLNRRIRKGLGITNPRYTAYSLRHNFRDACTESAVSEEARKKAMGHQLHGMDGVYGNPLLLRHESDAVAGIRYPDVDMSPYLCRDRLSAKRGSTIVASEIVETGSTNV</sequence>
<dbReference type="PROSITE" id="PS51898">
    <property type="entry name" value="TYR_RECOMBINASE"/>
    <property type="match status" value="1"/>
</dbReference>
<gene>
    <name evidence="7" type="ORF">RKE40_14465</name>
</gene>
<organism evidence="7 8">
    <name type="scientific">Bosea rubneri</name>
    <dbReference type="NCBI Taxonomy" id="3075434"/>
    <lineage>
        <taxon>Bacteria</taxon>
        <taxon>Pseudomonadati</taxon>
        <taxon>Pseudomonadota</taxon>
        <taxon>Alphaproteobacteria</taxon>
        <taxon>Hyphomicrobiales</taxon>
        <taxon>Boseaceae</taxon>
        <taxon>Bosea</taxon>
    </lineage>
</organism>
<dbReference type="Proteomes" id="UP001254257">
    <property type="component" value="Unassembled WGS sequence"/>
</dbReference>
<dbReference type="InterPro" id="IPR046668">
    <property type="entry name" value="DUF6538"/>
</dbReference>
<dbReference type="PANTHER" id="PTHR30349:SF41">
    <property type="entry name" value="INTEGRASE_RECOMBINASE PROTEIN MJ0367-RELATED"/>
    <property type="match status" value="1"/>
</dbReference>
<dbReference type="SUPFAM" id="SSF56349">
    <property type="entry name" value="DNA breaking-rejoining enzymes"/>
    <property type="match status" value="1"/>
</dbReference>
<evidence type="ECO:0000256" key="1">
    <source>
        <dbReference type="ARBA" id="ARBA00008857"/>
    </source>
</evidence>
<evidence type="ECO:0000256" key="3">
    <source>
        <dbReference type="ARBA" id="ARBA00023125"/>
    </source>
</evidence>